<reference evidence="2" key="1">
    <citation type="submission" date="2016-03" db="EMBL/GenBank/DDBJ databases">
        <authorList>
            <person name="Ploux O."/>
        </authorList>
    </citation>
    <scope>NUCLEOTIDE SEQUENCE</scope>
    <source>
        <strain evidence="2">UC10</strain>
    </source>
</reference>
<dbReference type="EMBL" id="FLTS01000001">
    <property type="protein sequence ID" value="SBV37327.1"/>
    <property type="molecule type" value="Genomic_DNA"/>
</dbReference>
<evidence type="ECO:0000256" key="1">
    <source>
        <dbReference type="SAM" id="SignalP"/>
    </source>
</evidence>
<evidence type="ECO:0008006" key="3">
    <source>
        <dbReference type="Google" id="ProtNLM"/>
    </source>
</evidence>
<accession>A0A1Y5QAE8</accession>
<sequence>MLIMRIHIAMALAAITGAASANDTVILDCLARDGDKIRGGQGAEIYKISKNGGIYIWLERFRLYAGEGRNWTRIEDSGYCNINNDKLISNYSFGDEKYIFKCESGYPDLRRKASFSFDRIEGFLHASMTQLGGESYIFNEHFQCKTTPDPLNNPAPAPKF</sequence>
<proteinExistence type="predicted"/>
<gene>
    <name evidence="2" type="ORF">STPYR_12257</name>
</gene>
<dbReference type="AlphaFoldDB" id="A0A1Y5QAE8"/>
<protein>
    <recommendedName>
        <fullName evidence="3">Secreted protein</fullName>
    </recommendedName>
</protein>
<feature type="signal peptide" evidence="1">
    <location>
        <begin position="1"/>
        <end position="21"/>
    </location>
</feature>
<evidence type="ECO:0000313" key="2">
    <source>
        <dbReference type="EMBL" id="SBV37327.1"/>
    </source>
</evidence>
<organism evidence="2">
    <name type="scientific">uncultured Stenotrophomonas sp</name>
    <dbReference type="NCBI Taxonomy" id="165438"/>
    <lineage>
        <taxon>Bacteria</taxon>
        <taxon>Pseudomonadati</taxon>
        <taxon>Pseudomonadota</taxon>
        <taxon>Gammaproteobacteria</taxon>
        <taxon>Lysobacterales</taxon>
        <taxon>Lysobacteraceae</taxon>
        <taxon>Stenotrophomonas</taxon>
        <taxon>environmental samples</taxon>
    </lineage>
</organism>
<feature type="chain" id="PRO_5012283160" description="Secreted protein" evidence="1">
    <location>
        <begin position="22"/>
        <end position="160"/>
    </location>
</feature>
<name>A0A1Y5QAE8_9GAMM</name>
<keyword evidence="1" id="KW-0732">Signal</keyword>